<dbReference type="AlphaFoldDB" id="A0A0P1AJ16"/>
<evidence type="ECO:0000313" key="1">
    <source>
        <dbReference type="EMBL" id="CEG40735.1"/>
    </source>
</evidence>
<dbReference type="EMBL" id="CCYD01000523">
    <property type="protein sequence ID" value="CEG40735.1"/>
    <property type="molecule type" value="Genomic_DNA"/>
</dbReference>
<protein>
    <submittedName>
        <fullName evidence="1">Uncharacterized protein</fullName>
    </submittedName>
</protein>
<keyword evidence="2" id="KW-1185">Reference proteome</keyword>
<accession>A0A0P1AJ16</accession>
<sequence length="88" mass="9852">MAVARVYTAGVLLAMFNEQKVAHIVWNGLLVVCFTMDVYVTSRSEVDTFTLQPPRFDVLLPLVPLPLTLSDFFNSGKETVFASATRFH</sequence>
<name>A0A0P1AJ16_PLAHL</name>
<dbReference type="RefSeq" id="XP_024577104.1">
    <property type="nucleotide sequence ID" value="XM_024726426.1"/>
</dbReference>
<reference evidence="2" key="1">
    <citation type="submission" date="2014-09" db="EMBL/GenBank/DDBJ databases">
        <authorList>
            <person name="Sharma Rahul"/>
            <person name="Thines Marco"/>
        </authorList>
    </citation>
    <scope>NUCLEOTIDE SEQUENCE [LARGE SCALE GENOMIC DNA]</scope>
</reference>
<proteinExistence type="predicted"/>
<dbReference type="GeneID" id="36405974"/>
<evidence type="ECO:0000313" key="2">
    <source>
        <dbReference type="Proteomes" id="UP000054928"/>
    </source>
</evidence>
<dbReference type="Proteomes" id="UP000054928">
    <property type="component" value="Unassembled WGS sequence"/>
</dbReference>
<organism evidence="1 2">
    <name type="scientific">Plasmopara halstedii</name>
    <name type="common">Downy mildew of sunflower</name>
    <dbReference type="NCBI Taxonomy" id="4781"/>
    <lineage>
        <taxon>Eukaryota</taxon>
        <taxon>Sar</taxon>
        <taxon>Stramenopiles</taxon>
        <taxon>Oomycota</taxon>
        <taxon>Peronosporomycetes</taxon>
        <taxon>Peronosporales</taxon>
        <taxon>Peronosporaceae</taxon>
        <taxon>Plasmopara</taxon>
    </lineage>
</organism>